<dbReference type="Proteomes" id="UP001153269">
    <property type="component" value="Unassembled WGS sequence"/>
</dbReference>
<name>A0A9N7VEJ4_PLEPL</name>
<sequence>MAAARRLGAEPNQPADRIRVSFFNDYSAALARKRKAFDEVKGCLRRKNVEYALLYPAPLRLSVNGVARVKRMSHLSALSRRQEKEGLDLVTFNLNEDPFEVSLHI</sequence>
<accession>A0A9N7VEJ4</accession>
<gene>
    <name evidence="1" type="ORF">PLEPLA_LOCUS34637</name>
</gene>
<reference evidence="1" key="1">
    <citation type="submission" date="2020-03" db="EMBL/GenBank/DDBJ databases">
        <authorList>
            <person name="Weist P."/>
        </authorList>
    </citation>
    <scope>NUCLEOTIDE SEQUENCE</scope>
</reference>
<dbReference type="AlphaFoldDB" id="A0A9N7VEJ4"/>
<keyword evidence="2" id="KW-1185">Reference proteome</keyword>
<evidence type="ECO:0000313" key="1">
    <source>
        <dbReference type="EMBL" id="CAB1446925.1"/>
    </source>
</evidence>
<dbReference type="InterPro" id="IPR042566">
    <property type="entry name" value="L1_C"/>
</dbReference>
<dbReference type="EMBL" id="CADEAL010003930">
    <property type="protein sequence ID" value="CAB1446925.1"/>
    <property type="molecule type" value="Genomic_DNA"/>
</dbReference>
<evidence type="ECO:0000313" key="2">
    <source>
        <dbReference type="Proteomes" id="UP001153269"/>
    </source>
</evidence>
<protein>
    <submittedName>
        <fullName evidence="1">Uncharacterized protein</fullName>
    </submittedName>
</protein>
<organism evidence="1 2">
    <name type="scientific">Pleuronectes platessa</name>
    <name type="common">European plaice</name>
    <dbReference type="NCBI Taxonomy" id="8262"/>
    <lineage>
        <taxon>Eukaryota</taxon>
        <taxon>Metazoa</taxon>
        <taxon>Chordata</taxon>
        <taxon>Craniata</taxon>
        <taxon>Vertebrata</taxon>
        <taxon>Euteleostomi</taxon>
        <taxon>Actinopterygii</taxon>
        <taxon>Neopterygii</taxon>
        <taxon>Teleostei</taxon>
        <taxon>Neoteleostei</taxon>
        <taxon>Acanthomorphata</taxon>
        <taxon>Carangaria</taxon>
        <taxon>Pleuronectiformes</taxon>
        <taxon>Pleuronectoidei</taxon>
        <taxon>Pleuronectidae</taxon>
        <taxon>Pleuronectes</taxon>
    </lineage>
</organism>
<proteinExistence type="predicted"/>
<dbReference type="Gene3D" id="3.30.250.20">
    <property type="entry name" value="L1 transposable element, C-terminal domain"/>
    <property type="match status" value="1"/>
</dbReference>
<comment type="caution">
    <text evidence="1">The sequence shown here is derived from an EMBL/GenBank/DDBJ whole genome shotgun (WGS) entry which is preliminary data.</text>
</comment>